<proteinExistence type="predicted"/>
<dbReference type="InterPro" id="IPR027417">
    <property type="entry name" value="P-loop_NTPase"/>
</dbReference>
<dbReference type="Gene3D" id="3.40.50.300">
    <property type="entry name" value="P-loop containing nucleotide triphosphate hydrolases"/>
    <property type="match status" value="1"/>
</dbReference>
<sequence>MKHAILLARQRSGTGAVGSVLDQQPGLKYLGEVFHPDNLGQPTNFFTFFRDRVASDPDAALPDNRYQVYLDFLDSLSGQFPDQTLIVDIKYRSAHHLDGGWRGLVARPRSIEEAIASKRPILHLTRRNALHSFVSGRLAEANKVWHAREESQIKVTSTVLNIRQLSNYIVSSARETDLITRWTRNYPHLVAFDYDEAFDSEGQLDKAIAGKLADLFGVEPFANRAPAFVKQAPTDMEQVIENYDLVRRALIGTEFRWMLD</sequence>
<reference evidence="1 2" key="1">
    <citation type="submission" date="2023-05" db="EMBL/GenBank/DDBJ databases">
        <title>Sedimentitalea sp. nov. JM2-8.</title>
        <authorList>
            <person name="Huang J."/>
        </authorList>
    </citation>
    <scope>NUCLEOTIDE SEQUENCE [LARGE SCALE GENOMIC DNA]</scope>
    <source>
        <strain evidence="1 2">JM2-8</strain>
    </source>
</reference>
<gene>
    <name evidence="1" type="ORF">QO034_15685</name>
</gene>
<dbReference type="EMBL" id="JASNJE010000021">
    <property type="protein sequence ID" value="MDK3074539.1"/>
    <property type="molecule type" value="Genomic_DNA"/>
</dbReference>
<evidence type="ECO:0000313" key="1">
    <source>
        <dbReference type="EMBL" id="MDK3074539.1"/>
    </source>
</evidence>
<evidence type="ECO:0008006" key="3">
    <source>
        <dbReference type="Google" id="ProtNLM"/>
    </source>
</evidence>
<organism evidence="1 2">
    <name type="scientific">Sedimentitalea xiamensis</name>
    <dbReference type="NCBI Taxonomy" id="3050037"/>
    <lineage>
        <taxon>Bacteria</taxon>
        <taxon>Pseudomonadati</taxon>
        <taxon>Pseudomonadota</taxon>
        <taxon>Alphaproteobacteria</taxon>
        <taxon>Rhodobacterales</taxon>
        <taxon>Paracoccaceae</taxon>
        <taxon>Sedimentitalea</taxon>
    </lineage>
</organism>
<protein>
    <recommendedName>
        <fullName evidence="3">Sulfotransferase family protein</fullName>
    </recommendedName>
</protein>
<dbReference type="SUPFAM" id="SSF52540">
    <property type="entry name" value="P-loop containing nucleoside triphosphate hydrolases"/>
    <property type="match status" value="1"/>
</dbReference>
<comment type="caution">
    <text evidence="1">The sequence shown here is derived from an EMBL/GenBank/DDBJ whole genome shotgun (WGS) entry which is preliminary data.</text>
</comment>
<evidence type="ECO:0000313" key="2">
    <source>
        <dbReference type="Proteomes" id="UP001227126"/>
    </source>
</evidence>
<dbReference type="Proteomes" id="UP001227126">
    <property type="component" value="Unassembled WGS sequence"/>
</dbReference>
<name>A0ABT7FHC3_9RHOB</name>
<dbReference type="RefSeq" id="WP_284486472.1">
    <property type="nucleotide sequence ID" value="NZ_JASNJE010000021.1"/>
</dbReference>
<keyword evidence="2" id="KW-1185">Reference proteome</keyword>
<accession>A0ABT7FHC3</accession>